<dbReference type="AlphaFoldDB" id="A0A0H3C6G9"/>
<evidence type="ECO:0000259" key="7">
    <source>
        <dbReference type="PROSITE" id="PS50977"/>
    </source>
</evidence>
<feature type="domain" description="HTH tetR-type" evidence="7">
    <location>
        <begin position="19"/>
        <end position="79"/>
    </location>
</feature>
<evidence type="ECO:0000256" key="1">
    <source>
        <dbReference type="ARBA" id="ARBA00022491"/>
    </source>
</evidence>
<dbReference type="InterPro" id="IPR023772">
    <property type="entry name" value="DNA-bd_HTH_TetR-type_CS"/>
</dbReference>
<evidence type="ECO:0000256" key="4">
    <source>
        <dbReference type="ARBA" id="ARBA00023163"/>
    </source>
</evidence>
<keyword evidence="4" id="KW-0804">Transcription</keyword>
<dbReference type="InterPro" id="IPR050109">
    <property type="entry name" value="HTH-type_TetR-like_transc_reg"/>
</dbReference>
<gene>
    <name evidence="8" type="primary">tipR</name>
    <name evidence="8" type="ordered locus">CCNA_00852</name>
</gene>
<organism evidence="8 9">
    <name type="scientific">Caulobacter vibrioides (strain NA1000 / CB15N)</name>
    <name type="common">Caulobacter crescentus</name>
    <dbReference type="NCBI Taxonomy" id="565050"/>
    <lineage>
        <taxon>Bacteria</taxon>
        <taxon>Pseudomonadati</taxon>
        <taxon>Pseudomonadota</taxon>
        <taxon>Alphaproteobacteria</taxon>
        <taxon>Caulobacterales</taxon>
        <taxon>Caulobacteraceae</taxon>
        <taxon>Caulobacter</taxon>
    </lineage>
</organism>
<reference evidence="8 9" key="1">
    <citation type="journal article" date="2010" name="J. Bacteriol.">
        <title>The genetic basis of laboratory adaptation in Caulobacter crescentus.</title>
        <authorList>
            <person name="Marks M.E."/>
            <person name="Castro-Rojas C.M."/>
            <person name="Teiling C."/>
            <person name="Du L."/>
            <person name="Kapatral V."/>
            <person name="Walunas T.L."/>
            <person name="Crosson S."/>
        </authorList>
    </citation>
    <scope>NUCLEOTIDE SEQUENCE [LARGE SCALE GENOMIC DNA]</scope>
    <source>
        <strain evidence="9">NA1000 / CB15N</strain>
    </source>
</reference>
<feature type="DNA-binding region" description="H-T-H motif" evidence="5">
    <location>
        <begin position="42"/>
        <end position="61"/>
    </location>
</feature>
<keyword evidence="3 5" id="KW-0238">DNA-binding</keyword>
<dbReference type="Gene3D" id="1.10.357.10">
    <property type="entry name" value="Tetracycline Repressor, domain 2"/>
    <property type="match status" value="1"/>
</dbReference>
<dbReference type="RefSeq" id="WP_012640067.1">
    <property type="nucleotide sequence ID" value="NC_011916.1"/>
</dbReference>
<dbReference type="InterPro" id="IPR039538">
    <property type="entry name" value="BetI_C"/>
</dbReference>
<evidence type="ECO:0000256" key="2">
    <source>
        <dbReference type="ARBA" id="ARBA00023015"/>
    </source>
</evidence>
<evidence type="ECO:0000313" key="8">
    <source>
        <dbReference type="EMBL" id="ACL94317.1"/>
    </source>
</evidence>
<dbReference type="PATRIC" id="fig|565050.3.peg.839"/>
<dbReference type="GeneID" id="7329892"/>
<dbReference type="PANTHER" id="PTHR30055">
    <property type="entry name" value="HTH-TYPE TRANSCRIPTIONAL REGULATOR RUTR"/>
    <property type="match status" value="1"/>
</dbReference>
<evidence type="ECO:0000256" key="6">
    <source>
        <dbReference type="SAM" id="MobiDB-lite"/>
    </source>
</evidence>
<dbReference type="PANTHER" id="PTHR30055:SF226">
    <property type="entry name" value="HTH-TYPE TRANSCRIPTIONAL REGULATOR PKSA"/>
    <property type="match status" value="1"/>
</dbReference>
<dbReference type="EMBL" id="CP001340">
    <property type="protein sequence ID" value="ACL94317.1"/>
    <property type="molecule type" value="Genomic_DNA"/>
</dbReference>
<accession>A0A0H3C6G9</accession>
<dbReference type="KEGG" id="ccs:CCNA_00852"/>
<dbReference type="PROSITE" id="PS01081">
    <property type="entry name" value="HTH_TETR_1"/>
    <property type="match status" value="1"/>
</dbReference>
<dbReference type="SUPFAM" id="SSF46689">
    <property type="entry name" value="Homeodomain-like"/>
    <property type="match status" value="1"/>
</dbReference>
<sequence>MPHRTSITDETPTARPSPETRRQQILDAACERVRQSGFHGASMAEIAKAAGLSVGQIYRYFENKEAIIAAIVAQDLAEMRDKFAELERQPGTLRDSIDDHLPEAIDKCFDERRAALALEVVAEAARNPKVAAIVRSADAQERALARAMMERDRKPEWSEAEFHARCEVVGLLFDGLLLRGVNHPDLDRDALTDVLRSTVRHLLS</sequence>
<dbReference type="InterPro" id="IPR009057">
    <property type="entry name" value="Homeodomain-like_sf"/>
</dbReference>
<feature type="region of interest" description="Disordered" evidence="6">
    <location>
        <begin position="1"/>
        <end position="21"/>
    </location>
</feature>
<keyword evidence="2" id="KW-0805">Transcription regulation</keyword>
<dbReference type="Pfam" id="PF13977">
    <property type="entry name" value="TetR_C_6"/>
    <property type="match status" value="1"/>
</dbReference>
<keyword evidence="1" id="KW-0678">Repressor</keyword>
<dbReference type="InterPro" id="IPR036271">
    <property type="entry name" value="Tet_transcr_reg_TetR-rel_C_sf"/>
</dbReference>
<evidence type="ECO:0000313" key="9">
    <source>
        <dbReference type="Proteomes" id="UP000001364"/>
    </source>
</evidence>
<dbReference type="InterPro" id="IPR001647">
    <property type="entry name" value="HTH_TetR"/>
</dbReference>
<dbReference type="GO" id="GO:0000976">
    <property type="term" value="F:transcription cis-regulatory region binding"/>
    <property type="evidence" value="ECO:0007669"/>
    <property type="project" value="TreeGrafter"/>
</dbReference>
<dbReference type="HOGENOM" id="CLU_069356_15_12_5"/>
<dbReference type="PROSITE" id="PS50977">
    <property type="entry name" value="HTH_TETR_2"/>
    <property type="match status" value="1"/>
</dbReference>
<evidence type="ECO:0000256" key="5">
    <source>
        <dbReference type="PROSITE-ProRule" id="PRU00335"/>
    </source>
</evidence>
<dbReference type="SMR" id="A0A0H3C6G9"/>
<dbReference type="Proteomes" id="UP000001364">
    <property type="component" value="Chromosome"/>
</dbReference>
<dbReference type="PhylomeDB" id="A0A0H3C6G9"/>
<evidence type="ECO:0000256" key="3">
    <source>
        <dbReference type="ARBA" id="ARBA00023125"/>
    </source>
</evidence>
<protein>
    <submittedName>
        <fullName evidence="8">Transcriptional regulator TipR</fullName>
    </submittedName>
</protein>
<dbReference type="RefSeq" id="YP_002516225.1">
    <property type="nucleotide sequence ID" value="NC_011916.1"/>
</dbReference>
<proteinExistence type="predicted"/>
<keyword evidence="9" id="KW-1185">Reference proteome</keyword>
<dbReference type="PRINTS" id="PR00455">
    <property type="entry name" value="HTHTETR"/>
</dbReference>
<dbReference type="GO" id="GO:0003700">
    <property type="term" value="F:DNA-binding transcription factor activity"/>
    <property type="evidence" value="ECO:0007669"/>
    <property type="project" value="TreeGrafter"/>
</dbReference>
<name>A0A0H3C6G9_CAUVN</name>
<dbReference type="Pfam" id="PF00440">
    <property type="entry name" value="TetR_N"/>
    <property type="match status" value="1"/>
</dbReference>
<dbReference type="OrthoDB" id="9808189at2"/>
<dbReference type="SUPFAM" id="SSF48498">
    <property type="entry name" value="Tetracyclin repressor-like, C-terminal domain"/>
    <property type="match status" value="1"/>
</dbReference>